<name>A0A6J1DZ72_MOMCH</name>
<evidence type="ECO:0000256" key="1">
    <source>
        <dbReference type="ARBA" id="ARBA00004191"/>
    </source>
</evidence>
<evidence type="ECO:0000256" key="9">
    <source>
        <dbReference type="RuleBase" id="RU000589"/>
    </source>
</evidence>
<evidence type="ECO:0000313" key="13">
    <source>
        <dbReference type="RefSeq" id="XP_022159212.1"/>
    </source>
</evidence>
<dbReference type="UniPathway" id="UPA00545">
    <property type="reaction ID" value="UER00823"/>
</dbReference>
<dbReference type="Pfam" id="PF01095">
    <property type="entry name" value="Pectinesterase"/>
    <property type="match status" value="1"/>
</dbReference>
<accession>A0A6J1DZ72</accession>
<dbReference type="EC" id="3.1.1.11" evidence="9"/>
<evidence type="ECO:0000256" key="6">
    <source>
        <dbReference type="ARBA" id="ARBA00022801"/>
    </source>
</evidence>
<evidence type="ECO:0000313" key="12">
    <source>
        <dbReference type="Proteomes" id="UP000504603"/>
    </source>
</evidence>
<keyword evidence="5" id="KW-0134">Cell wall</keyword>
<evidence type="ECO:0000256" key="3">
    <source>
        <dbReference type="ARBA" id="ARBA00006027"/>
    </source>
</evidence>
<dbReference type="PANTHER" id="PTHR31707">
    <property type="entry name" value="PECTINESTERASE"/>
    <property type="match status" value="1"/>
</dbReference>
<dbReference type="Proteomes" id="UP000504603">
    <property type="component" value="Unplaced"/>
</dbReference>
<keyword evidence="6 9" id="KW-0378">Hydrolase</keyword>
<comment type="subcellular location">
    <subcellularLocation>
        <location evidence="1">Secreted</location>
        <location evidence="1">Cell wall</location>
    </subcellularLocation>
</comment>
<feature type="domain" description="Pectinesterase catalytic" evidence="11">
    <location>
        <begin position="21"/>
        <end position="316"/>
    </location>
</feature>
<feature type="active site" evidence="8">
    <location>
        <position position="170"/>
    </location>
</feature>
<comment type="similarity">
    <text evidence="4">In the C-terminal section; belongs to the pectinesterase family.</text>
</comment>
<evidence type="ECO:0000256" key="7">
    <source>
        <dbReference type="ARBA" id="ARBA00023085"/>
    </source>
</evidence>
<dbReference type="GO" id="GO:0030599">
    <property type="term" value="F:pectinesterase activity"/>
    <property type="evidence" value="ECO:0007669"/>
    <property type="project" value="UniProtKB-UniRule"/>
</dbReference>
<dbReference type="GO" id="GO:0042545">
    <property type="term" value="P:cell wall modification"/>
    <property type="evidence" value="ECO:0007669"/>
    <property type="project" value="UniProtKB-UniRule"/>
</dbReference>
<dbReference type="Gene3D" id="2.160.20.10">
    <property type="entry name" value="Single-stranded right-handed beta-helix, Pectin lyase-like"/>
    <property type="match status" value="1"/>
</dbReference>
<protein>
    <recommendedName>
        <fullName evidence="9">Pectinesterase</fullName>
        <ecNumber evidence="9">3.1.1.11</ecNumber>
    </recommendedName>
</protein>
<dbReference type="InterPro" id="IPR012334">
    <property type="entry name" value="Pectin_lyas_fold"/>
</dbReference>
<evidence type="ECO:0000256" key="10">
    <source>
        <dbReference type="SAM" id="MobiDB-lite"/>
    </source>
</evidence>
<organism evidence="12 13">
    <name type="scientific">Momordica charantia</name>
    <name type="common">Bitter gourd</name>
    <name type="synonym">Balsam pear</name>
    <dbReference type="NCBI Taxonomy" id="3673"/>
    <lineage>
        <taxon>Eukaryota</taxon>
        <taxon>Viridiplantae</taxon>
        <taxon>Streptophyta</taxon>
        <taxon>Embryophyta</taxon>
        <taxon>Tracheophyta</taxon>
        <taxon>Spermatophyta</taxon>
        <taxon>Magnoliopsida</taxon>
        <taxon>eudicotyledons</taxon>
        <taxon>Gunneridae</taxon>
        <taxon>Pentapetalae</taxon>
        <taxon>rosids</taxon>
        <taxon>fabids</taxon>
        <taxon>Cucurbitales</taxon>
        <taxon>Cucurbitaceae</taxon>
        <taxon>Momordiceae</taxon>
        <taxon>Momordica</taxon>
    </lineage>
</organism>
<dbReference type="KEGG" id="mcha:111025631"/>
<dbReference type="InterPro" id="IPR011050">
    <property type="entry name" value="Pectin_lyase_fold/virulence"/>
</dbReference>
<evidence type="ECO:0000256" key="5">
    <source>
        <dbReference type="ARBA" id="ARBA00022512"/>
    </source>
</evidence>
<dbReference type="InterPro" id="IPR033131">
    <property type="entry name" value="Pectinesterase_Asp_AS"/>
</dbReference>
<keyword evidence="5" id="KW-0964">Secreted</keyword>
<dbReference type="SUPFAM" id="SSF51126">
    <property type="entry name" value="Pectin lyase-like"/>
    <property type="match status" value="1"/>
</dbReference>
<dbReference type="GO" id="GO:0045490">
    <property type="term" value="P:pectin catabolic process"/>
    <property type="evidence" value="ECO:0007669"/>
    <property type="project" value="UniProtKB-UniRule"/>
</dbReference>
<keyword evidence="12" id="KW-1185">Reference proteome</keyword>
<keyword evidence="7 9" id="KW-0063">Aspartyl esterase</keyword>
<comment type="pathway">
    <text evidence="2 9">Glycan metabolism; pectin degradation; 2-dehydro-3-deoxy-D-gluconate from pectin: step 1/5.</text>
</comment>
<evidence type="ECO:0000256" key="8">
    <source>
        <dbReference type="PROSITE-ProRule" id="PRU10040"/>
    </source>
</evidence>
<sequence length="331" mass="37017">MSQHERRMLKGAAAGDKPKPNVVVAKDGSGDFKTINEALAAMPAKYEGRYVIYVKEGIYEEKVVITKKMVNVTMYGDGSQKSMISGNKNFVDGVRTFQTASFAALGDGFLAQAIGFRNTAGPEKHQAVAARVQADRAIFLNCRFEGYQDTLYAQAHRQYYRSCLITGTIDFIFGDATAIFQNCNIMVRKPLEKQQNIVTAQGRADKHETTGIVLQNCKILPDKTLEPVKAQFKTYLGRPWKEFSRTVVMESTIEDIIHPDGWLPWQGDFALKTLYYAEFNNQGPGAKTDARVKWPGYKVLDKEEAAKFTIGTFLEADWIDSKSVPVHVGLF</sequence>
<comment type="catalytic activity">
    <reaction evidence="9">
        <text>[(1-&gt;4)-alpha-D-galacturonosyl methyl ester](n) + n H2O = [(1-&gt;4)-alpha-D-galacturonosyl](n) + n methanol + n H(+)</text>
        <dbReference type="Rhea" id="RHEA:22380"/>
        <dbReference type="Rhea" id="RHEA-COMP:14570"/>
        <dbReference type="Rhea" id="RHEA-COMP:14573"/>
        <dbReference type="ChEBI" id="CHEBI:15377"/>
        <dbReference type="ChEBI" id="CHEBI:15378"/>
        <dbReference type="ChEBI" id="CHEBI:17790"/>
        <dbReference type="ChEBI" id="CHEBI:140522"/>
        <dbReference type="ChEBI" id="CHEBI:140523"/>
        <dbReference type="EC" id="3.1.1.11"/>
    </reaction>
</comment>
<evidence type="ECO:0000256" key="4">
    <source>
        <dbReference type="ARBA" id="ARBA00007786"/>
    </source>
</evidence>
<evidence type="ECO:0000259" key="11">
    <source>
        <dbReference type="Pfam" id="PF01095"/>
    </source>
</evidence>
<dbReference type="OrthoDB" id="2019149at2759"/>
<dbReference type="AlphaFoldDB" id="A0A6J1DZ72"/>
<proteinExistence type="inferred from homology"/>
<dbReference type="PROSITE" id="PS00503">
    <property type="entry name" value="PECTINESTERASE_2"/>
    <property type="match status" value="1"/>
</dbReference>
<dbReference type="InterPro" id="IPR000070">
    <property type="entry name" value="Pectinesterase_cat"/>
</dbReference>
<comment type="similarity">
    <text evidence="3">In the N-terminal section; belongs to the PMEI family.</text>
</comment>
<gene>
    <name evidence="13" type="primary">LOC111025631</name>
</gene>
<feature type="region of interest" description="Disordered" evidence="10">
    <location>
        <begin position="1"/>
        <end position="20"/>
    </location>
</feature>
<evidence type="ECO:0000256" key="2">
    <source>
        <dbReference type="ARBA" id="ARBA00005184"/>
    </source>
</evidence>
<reference evidence="13" key="1">
    <citation type="submission" date="2025-08" db="UniProtKB">
        <authorList>
            <consortium name="RefSeq"/>
        </authorList>
    </citation>
    <scope>IDENTIFICATION</scope>
</reference>
<dbReference type="GeneID" id="111025631"/>
<dbReference type="FunFam" id="2.160.20.10:FF:000001">
    <property type="entry name" value="Pectinesterase"/>
    <property type="match status" value="1"/>
</dbReference>
<dbReference type="RefSeq" id="XP_022159212.1">
    <property type="nucleotide sequence ID" value="XM_022303520.1"/>
</dbReference>